<reference evidence="2" key="1">
    <citation type="submission" date="2011-05" db="EMBL/GenBank/DDBJ databases">
        <authorList>
            <person name="Richards S.R."/>
            <person name="Qu J."/>
            <person name="Jiang H."/>
            <person name="Jhangiani S.N."/>
            <person name="Agravi P."/>
            <person name="Goodspeed R."/>
            <person name="Gross S."/>
            <person name="Mandapat C."/>
            <person name="Jackson L."/>
            <person name="Mathew T."/>
            <person name="Pu L."/>
            <person name="Thornton R."/>
            <person name="Saada N."/>
            <person name="Wilczek-Boney K.B."/>
            <person name="Lee S."/>
            <person name="Kovar C."/>
            <person name="Wu Y."/>
            <person name="Scherer S.E."/>
            <person name="Worley K.C."/>
            <person name="Muzny D.M."/>
            <person name="Gibbs R."/>
        </authorList>
    </citation>
    <scope>NUCLEOTIDE SEQUENCE</scope>
    <source>
        <strain evidence="2">Brora</strain>
    </source>
</reference>
<dbReference type="EMBL" id="JH431989">
    <property type="status" value="NOT_ANNOTATED_CDS"/>
    <property type="molecule type" value="Genomic_DNA"/>
</dbReference>
<protein>
    <submittedName>
        <fullName evidence="1">Uncharacterized protein</fullName>
    </submittedName>
</protein>
<name>T1JAC7_STRMM</name>
<dbReference type="AlphaFoldDB" id="T1JAC7"/>
<dbReference type="Proteomes" id="UP000014500">
    <property type="component" value="Unassembled WGS sequence"/>
</dbReference>
<sequence>MAVPMGSCCGKHQHNFRGYEDMEHINGSRNPLLHMNMRLSILGDGFFVATFLHELIMQELEVQAGARSSVLGSKRRRHRLKPTNSTVKRPIGHYKGDFSVVSWSWSCEVDVERALRNNDAITRSAWTSPLAVGLRRSPLDFAARRWTSPLDKVLKNNRKGGMLPKFFSKLFKVIIDLEKIFEQLIVHT</sequence>
<evidence type="ECO:0000313" key="1">
    <source>
        <dbReference type="EnsemblMetazoa" id="SMAR010687-PA"/>
    </source>
</evidence>
<dbReference type="HOGENOM" id="CLU_1442781_0_0_1"/>
<evidence type="ECO:0000313" key="2">
    <source>
        <dbReference type="Proteomes" id="UP000014500"/>
    </source>
</evidence>
<dbReference type="EnsemblMetazoa" id="SMAR010687-RA">
    <property type="protein sequence ID" value="SMAR010687-PA"/>
    <property type="gene ID" value="SMAR010687"/>
</dbReference>
<reference evidence="1" key="2">
    <citation type="submission" date="2015-02" db="UniProtKB">
        <authorList>
            <consortium name="EnsemblMetazoa"/>
        </authorList>
    </citation>
    <scope>IDENTIFICATION</scope>
</reference>
<accession>T1JAC7</accession>
<keyword evidence="2" id="KW-1185">Reference proteome</keyword>
<proteinExistence type="predicted"/>
<organism evidence="1 2">
    <name type="scientific">Strigamia maritima</name>
    <name type="common">European centipede</name>
    <name type="synonym">Geophilus maritimus</name>
    <dbReference type="NCBI Taxonomy" id="126957"/>
    <lineage>
        <taxon>Eukaryota</taxon>
        <taxon>Metazoa</taxon>
        <taxon>Ecdysozoa</taxon>
        <taxon>Arthropoda</taxon>
        <taxon>Myriapoda</taxon>
        <taxon>Chilopoda</taxon>
        <taxon>Pleurostigmophora</taxon>
        <taxon>Geophilomorpha</taxon>
        <taxon>Linotaeniidae</taxon>
        <taxon>Strigamia</taxon>
    </lineage>
</organism>